<evidence type="ECO:0000313" key="1">
    <source>
        <dbReference type="EMBL" id="JAD60965.1"/>
    </source>
</evidence>
<accession>A0A0A9BIB2</accession>
<reference evidence="1" key="2">
    <citation type="journal article" date="2015" name="Data Brief">
        <title>Shoot transcriptome of the giant reed, Arundo donax.</title>
        <authorList>
            <person name="Barrero R.A."/>
            <person name="Guerrero F.D."/>
            <person name="Moolhuijzen P."/>
            <person name="Goolsby J.A."/>
            <person name="Tidwell J."/>
            <person name="Bellgard S.E."/>
            <person name="Bellgard M.I."/>
        </authorList>
    </citation>
    <scope>NUCLEOTIDE SEQUENCE</scope>
    <source>
        <tissue evidence="1">Shoot tissue taken approximately 20 cm above the soil surface</tissue>
    </source>
</reference>
<sequence>MSLPWNPQMKGVAWRSPFCALSSDHQP</sequence>
<reference evidence="1" key="1">
    <citation type="submission" date="2014-09" db="EMBL/GenBank/DDBJ databases">
        <authorList>
            <person name="Magalhaes I.L.F."/>
            <person name="Oliveira U."/>
            <person name="Santos F.R."/>
            <person name="Vidigal T.H.D.A."/>
            <person name="Brescovit A.D."/>
            <person name="Santos A.J."/>
        </authorList>
    </citation>
    <scope>NUCLEOTIDE SEQUENCE</scope>
    <source>
        <tissue evidence="1">Shoot tissue taken approximately 20 cm above the soil surface</tissue>
    </source>
</reference>
<dbReference type="AlphaFoldDB" id="A0A0A9BIB2"/>
<proteinExistence type="predicted"/>
<dbReference type="EMBL" id="GBRH01236930">
    <property type="protein sequence ID" value="JAD60965.1"/>
    <property type="molecule type" value="Transcribed_RNA"/>
</dbReference>
<protein>
    <submittedName>
        <fullName evidence="1">Uncharacterized protein</fullName>
    </submittedName>
</protein>
<name>A0A0A9BIB2_ARUDO</name>
<organism evidence="1">
    <name type="scientific">Arundo donax</name>
    <name type="common">Giant reed</name>
    <name type="synonym">Donax arundinaceus</name>
    <dbReference type="NCBI Taxonomy" id="35708"/>
    <lineage>
        <taxon>Eukaryota</taxon>
        <taxon>Viridiplantae</taxon>
        <taxon>Streptophyta</taxon>
        <taxon>Embryophyta</taxon>
        <taxon>Tracheophyta</taxon>
        <taxon>Spermatophyta</taxon>
        <taxon>Magnoliopsida</taxon>
        <taxon>Liliopsida</taxon>
        <taxon>Poales</taxon>
        <taxon>Poaceae</taxon>
        <taxon>PACMAD clade</taxon>
        <taxon>Arundinoideae</taxon>
        <taxon>Arundineae</taxon>
        <taxon>Arundo</taxon>
    </lineage>
</organism>